<name>A0A316G6H4_9RHOB</name>
<dbReference type="RefSeq" id="WP_109759628.1">
    <property type="nucleotide sequence ID" value="NZ_CP034588.1"/>
</dbReference>
<dbReference type="OrthoDB" id="5477114at2"/>
<dbReference type="InterPro" id="IPR045063">
    <property type="entry name" value="Dynamin_N"/>
</dbReference>
<feature type="region of interest" description="Disordered" evidence="1">
    <location>
        <begin position="1"/>
        <end position="48"/>
    </location>
</feature>
<comment type="caution">
    <text evidence="3">The sequence shown here is derived from an EMBL/GenBank/DDBJ whole genome shotgun (WGS) entry which is preliminary data.</text>
</comment>
<dbReference type="SUPFAM" id="SSF52540">
    <property type="entry name" value="P-loop containing nucleoside triphosphate hydrolases"/>
    <property type="match status" value="1"/>
</dbReference>
<evidence type="ECO:0000313" key="3">
    <source>
        <dbReference type="EMBL" id="PWK56212.1"/>
    </source>
</evidence>
<protein>
    <submittedName>
        <fullName evidence="3">Dynamin family protein</fullName>
    </submittedName>
</protein>
<proteinExistence type="predicted"/>
<organism evidence="3 4">
    <name type="scientific">Silicimonas algicola</name>
    <dbReference type="NCBI Taxonomy" id="1826607"/>
    <lineage>
        <taxon>Bacteria</taxon>
        <taxon>Pseudomonadati</taxon>
        <taxon>Pseudomonadota</taxon>
        <taxon>Alphaproteobacteria</taxon>
        <taxon>Rhodobacterales</taxon>
        <taxon>Paracoccaceae</taxon>
    </lineage>
</organism>
<dbReference type="KEGG" id="salo:EF888_17230"/>
<gene>
    <name evidence="3" type="ORF">C8D95_105279</name>
</gene>
<evidence type="ECO:0000256" key="1">
    <source>
        <dbReference type="SAM" id="MobiDB-lite"/>
    </source>
</evidence>
<dbReference type="EMBL" id="QGGV01000005">
    <property type="protein sequence ID" value="PWK56212.1"/>
    <property type="molecule type" value="Genomic_DNA"/>
</dbReference>
<keyword evidence="4" id="KW-1185">Reference proteome</keyword>
<dbReference type="Pfam" id="PF00350">
    <property type="entry name" value="Dynamin_N"/>
    <property type="match status" value="1"/>
</dbReference>
<feature type="domain" description="Dynamin N-terminal" evidence="2">
    <location>
        <begin position="71"/>
        <end position="217"/>
    </location>
</feature>
<sequence length="337" mass="37137">MSGYDQLAQRFETETEADDALRPDPVAEGSDDVEPAPGPLVLTQSDAVDSARVASEARRPLSAPGPRKPRVALMGEFSAGKSTLSNLLIGEGALPVNVTATQLPPVWISHGDDDPFRVDLDGEEHDLEISGLKSVKVANTQYVRIFRESKFLELCDLIDMPGISDPNMAAEVWQRVIHNADIVIWCSHATQAWRQSEAAVWATMPSELFSKSILLLTRMDRILSERDRARVVKRVQKETQGLFRCVLPVSLIKALEAAGDGEAWSESGADVLLEMLVELIDEVANGPAERPRSRVRSAIVSRSVDTSIGETFEVQQTKIVMPTRVRPRPLRARPQID</sequence>
<dbReference type="Proteomes" id="UP000245390">
    <property type="component" value="Unassembled WGS sequence"/>
</dbReference>
<evidence type="ECO:0000259" key="2">
    <source>
        <dbReference type="Pfam" id="PF00350"/>
    </source>
</evidence>
<dbReference type="InterPro" id="IPR027417">
    <property type="entry name" value="P-loop_NTPase"/>
</dbReference>
<reference evidence="3 4" key="1">
    <citation type="submission" date="2018-05" db="EMBL/GenBank/DDBJ databases">
        <title>Genomic Encyclopedia of Type Strains, Phase IV (KMG-IV): sequencing the most valuable type-strain genomes for metagenomic binning, comparative biology and taxonomic classification.</title>
        <authorList>
            <person name="Goeker M."/>
        </authorList>
    </citation>
    <scope>NUCLEOTIDE SEQUENCE [LARGE SCALE GENOMIC DNA]</scope>
    <source>
        <strain evidence="3 4">DSM 103371</strain>
    </source>
</reference>
<dbReference type="Gene3D" id="3.40.50.300">
    <property type="entry name" value="P-loop containing nucleotide triphosphate hydrolases"/>
    <property type="match status" value="1"/>
</dbReference>
<accession>A0A316G6H4</accession>
<dbReference type="AlphaFoldDB" id="A0A316G6H4"/>
<evidence type="ECO:0000313" key="4">
    <source>
        <dbReference type="Proteomes" id="UP000245390"/>
    </source>
</evidence>